<evidence type="ECO:0000313" key="2">
    <source>
        <dbReference type="EMBL" id="KAF2227746.1"/>
    </source>
</evidence>
<keyword evidence="3" id="KW-1185">Reference proteome</keyword>
<evidence type="ECO:0000256" key="1">
    <source>
        <dbReference type="SAM" id="MobiDB-lite"/>
    </source>
</evidence>
<accession>A0A6A6GPS5</accession>
<protein>
    <submittedName>
        <fullName evidence="2">Uncharacterized protein</fullName>
    </submittedName>
</protein>
<organism evidence="2 3">
    <name type="scientific">Elsinoe ampelina</name>
    <dbReference type="NCBI Taxonomy" id="302913"/>
    <lineage>
        <taxon>Eukaryota</taxon>
        <taxon>Fungi</taxon>
        <taxon>Dikarya</taxon>
        <taxon>Ascomycota</taxon>
        <taxon>Pezizomycotina</taxon>
        <taxon>Dothideomycetes</taxon>
        <taxon>Dothideomycetidae</taxon>
        <taxon>Myriangiales</taxon>
        <taxon>Elsinoaceae</taxon>
        <taxon>Elsinoe</taxon>
    </lineage>
</organism>
<evidence type="ECO:0000313" key="3">
    <source>
        <dbReference type="Proteomes" id="UP000799538"/>
    </source>
</evidence>
<feature type="compositionally biased region" description="Basic and acidic residues" evidence="1">
    <location>
        <begin position="187"/>
        <end position="206"/>
    </location>
</feature>
<proteinExistence type="predicted"/>
<feature type="region of interest" description="Disordered" evidence="1">
    <location>
        <begin position="167"/>
        <end position="206"/>
    </location>
</feature>
<sequence>MRQFWSNRLRLPDSVTRLTMSLETPEALRGELMLFADNLQLWKFMRKDHKTLSWLEEGEGRSVETWTGSSILNAQRWLRYEAQPEQIDYVIVSLTWGLDNAIPQHDDPVLDNQAVPPMSTRGPGNRDNPRETGAAVWVNELIAAGVPKGTPREATLEIVRAYRRREGATADQHAPDWHSTNSLGDRAVGRDEDEKKDEGVLDETETREFHHGDLQSHGEQFGGYKTRYEHDYHMEEIKRYMEMRKTDPDAAEAYKKGLDFWLMDRPCEF</sequence>
<reference evidence="3" key="1">
    <citation type="journal article" date="2020" name="Stud. Mycol.">
        <title>101 Dothideomycetes genomes: A test case for predicting lifestyles and emergence of pathogens.</title>
        <authorList>
            <person name="Haridas S."/>
            <person name="Albert R."/>
            <person name="Binder M."/>
            <person name="Bloem J."/>
            <person name="LaButti K."/>
            <person name="Salamov A."/>
            <person name="Andreopoulos B."/>
            <person name="Baker S."/>
            <person name="Barry K."/>
            <person name="Bills G."/>
            <person name="Bluhm B."/>
            <person name="Cannon C."/>
            <person name="Castanera R."/>
            <person name="Culley D."/>
            <person name="Daum C."/>
            <person name="Ezra D."/>
            <person name="Gonzalez J."/>
            <person name="Henrissat B."/>
            <person name="Kuo A."/>
            <person name="Liang C."/>
            <person name="Lipzen A."/>
            <person name="Lutzoni F."/>
            <person name="Magnuson J."/>
            <person name="Mondo S."/>
            <person name="Nolan M."/>
            <person name="Ohm R."/>
            <person name="Pangilinan J."/>
            <person name="Park H.-J."/>
            <person name="Ramirez L."/>
            <person name="Alfaro M."/>
            <person name="Sun H."/>
            <person name="Tritt A."/>
            <person name="Yoshinaga Y."/>
            <person name="Zwiers L.-H."/>
            <person name="Turgeon B."/>
            <person name="Goodwin S."/>
            <person name="Spatafora J."/>
            <person name="Crous P."/>
            <person name="Grigoriev I."/>
        </authorList>
    </citation>
    <scope>NUCLEOTIDE SEQUENCE [LARGE SCALE GENOMIC DNA]</scope>
    <source>
        <strain evidence="3">CECT 20119</strain>
    </source>
</reference>
<dbReference type="Proteomes" id="UP000799538">
    <property type="component" value="Unassembled WGS sequence"/>
</dbReference>
<name>A0A6A6GPS5_9PEZI</name>
<dbReference type="AlphaFoldDB" id="A0A6A6GPS5"/>
<dbReference type="EMBL" id="ML992501">
    <property type="protein sequence ID" value="KAF2227746.1"/>
    <property type="molecule type" value="Genomic_DNA"/>
</dbReference>
<dbReference type="OrthoDB" id="288942at2759"/>
<feature type="compositionally biased region" description="Basic and acidic residues" evidence="1">
    <location>
        <begin position="167"/>
        <end position="176"/>
    </location>
</feature>
<gene>
    <name evidence="2" type="ORF">BDZ85DRAFT_254795</name>
</gene>